<dbReference type="Proteomes" id="UP001172457">
    <property type="component" value="Chromosome 4"/>
</dbReference>
<gene>
    <name evidence="1" type="ORF">OSB04_017122</name>
</gene>
<organism evidence="1 2">
    <name type="scientific">Centaurea solstitialis</name>
    <name type="common">yellow star-thistle</name>
    <dbReference type="NCBI Taxonomy" id="347529"/>
    <lineage>
        <taxon>Eukaryota</taxon>
        <taxon>Viridiplantae</taxon>
        <taxon>Streptophyta</taxon>
        <taxon>Embryophyta</taxon>
        <taxon>Tracheophyta</taxon>
        <taxon>Spermatophyta</taxon>
        <taxon>Magnoliopsida</taxon>
        <taxon>eudicotyledons</taxon>
        <taxon>Gunneridae</taxon>
        <taxon>Pentapetalae</taxon>
        <taxon>asterids</taxon>
        <taxon>campanulids</taxon>
        <taxon>Asterales</taxon>
        <taxon>Asteraceae</taxon>
        <taxon>Carduoideae</taxon>
        <taxon>Cardueae</taxon>
        <taxon>Centaureinae</taxon>
        <taxon>Centaurea</taxon>
    </lineage>
</organism>
<evidence type="ECO:0000313" key="2">
    <source>
        <dbReference type="Proteomes" id="UP001172457"/>
    </source>
</evidence>
<reference evidence="1" key="1">
    <citation type="submission" date="2023-03" db="EMBL/GenBank/DDBJ databases">
        <title>Chromosome-scale reference genome and RAD-based genetic map of yellow starthistle (Centaurea solstitialis) reveal putative structural variation and QTLs associated with invader traits.</title>
        <authorList>
            <person name="Reatini B."/>
            <person name="Cang F.A."/>
            <person name="Jiang Q."/>
            <person name="Mckibben M.T.W."/>
            <person name="Barker M.S."/>
            <person name="Rieseberg L.H."/>
            <person name="Dlugosch K.M."/>
        </authorList>
    </citation>
    <scope>NUCLEOTIDE SEQUENCE</scope>
    <source>
        <strain evidence="1">CAN-66</strain>
        <tissue evidence="1">Leaf</tissue>
    </source>
</reference>
<dbReference type="EMBL" id="JARYMX010000004">
    <property type="protein sequence ID" value="KAJ9553077.1"/>
    <property type="molecule type" value="Genomic_DNA"/>
</dbReference>
<proteinExistence type="predicted"/>
<keyword evidence="2" id="KW-1185">Reference proteome</keyword>
<evidence type="ECO:0000313" key="1">
    <source>
        <dbReference type="EMBL" id="KAJ9553077.1"/>
    </source>
</evidence>
<sequence length="96" mass="11132">METVVLPLEEVQINERLRISGEPIETLDQEVKQLRHSKIPIVKVWWNSSMDWSYLGTRSLYKEQDDPSLEPGFRSRINSFKSALSTQGNQKVNEKA</sequence>
<accession>A0AA38TKF3</accession>
<dbReference type="AlphaFoldDB" id="A0AA38TKF3"/>
<comment type="caution">
    <text evidence="1">The sequence shown here is derived from an EMBL/GenBank/DDBJ whole genome shotgun (WGS) entry which is preliminary data.</text>
</comment>
<protein>
    <submittedName>
        <fullName evidence="1">Uncharacterized protein</fullName>
    </submittedName>
</protein>
<name>A0AA38TKF3_9ASTR</name>